<dbReference type="EMBL" id="CAKMRJ010005523">
    <property type="protein sequence ID" value="CAH1445900.1"/>
    <property type="molecule type" value="Genomic_DNA"/>
</dbReference>
<dbReference type="InterPro" id="IPR055357">
    <property type="entry name" value="LRR_At1g61320_AtMIF1"/>
</dbReference>
<reference evidence="2 3" key="1">
    <citation type="submission" date="2022-01" db="EMBL/GenBank/DDBJ databases">
        <authorList>
            <person name="Xiong W."/>
            <person name="Schranz E."/>
        </authorList>
    </citation>
    <scope>NUCLEOTIDE SEQUENCE [LARGE SCALE GENOMIC DNA]</scope>
</reference>
<dbReference type="AlphaFoldDB" id="A0AAU9P6Q8"/>
<evidence type="ECO:0000259" key="1">
    <source>
        <dbReference type="Pfam" id="PF23622"/>
    </source>
</evidence>
<accession>A0AAU9P6Q8</accession>
<feature type="domain" description="At1g61320/AtMIF1 LRR" evidence="1">
    <location>
        <begin position="3"/>
        <end position="232"/>
    </location>
</feature>
<dbReference type="PANTHER" id="PTHR31639">
    <property type="entry name" value="F-BOX PROTEIN-LIKE"/>
    <property type="match status" value="1"/>
</dbReference>
<evidence type="ECO:0000313" key="2">
    <source>
        <dbReference type="EMBL" id="CAH1445900.1"/>
    </source>
</evidence>
<protein>
    <recommendedName>
        <fullName evidence="1">At1g61320/AtMIF1 LRR domain-containing protein</fullName>
    </recommendedName>
</protein>
<evidence type="ECO:0000313" key="3">
    <source>
        <dbReference type="Proteomes" id="UP001157418"/>
    </source>
</evidence>
<organism evidence="2 3">
    <name type="scientific">Lactuca virosa</name>
    <dbReference type="NCBI Taxonomy" id="75947"/>
    <lineage>
        <taxon>Eukaryota</taxon>
        <taxon>Viridiplantae</taxon>
        <taxon>Streptophyta</taxon>
        <taxon>Embryophyta</taxon>
        <taxon>Tracheophyta</taxon>
        <taxon>Spermatophyta</taxon>
        <taxon>Magnoliopsida</taxon>
        <taxon>eudicotyledons</taxon>
        <taxon>Gunneridae</taxon>
        <taxon>Pentapetalae</taxon>
        <taxon>asterids</taxon>
        <taxon>campanulids</taxon>
        <taxon>Asterales</taxon>
        <taxon>Asteraceae</taxon>
        <taxon>Cichorioideae</taxon>
        <taxon>Cichorieae</taxon>
        <taxon>Lactucinae</taxon>
        <taxon>Lactuca</taxon>
    </lineage>
</organism>
<dbReference type="SUPFAM" id="SSF52047">
    <property type="entry name" value="RNI-like"/>
    <property type="match status" value="1"/>
</dbReference>
<gene>
    <name evidence="2" type="ORF">LVIROSA_LOCUS31635</name>
</gene>
<dbReference type="Pfam" id="PF23622">
    <property type="entry name" value="LRR_At1g61320_AtMIF1"/>
    <property type="match status" value="1"/>
</dbReference>
<sequence length="433" mass="50224">MPEKWIGPVVTTSLKELSLSFLLYGAPFTFPDEILSSGENLTKIEVFSPLRRHPVVWMTTITPVINCVSLRELELFGVRIGEEALNHILSSCSLLETFVLIDSCKGLKTIKVKNLPCLYELTISSEYDDYDGYTALEISHVPNLGVFSCNLNISFPFNDSISLGSSMTKLRLGGYGMERSNACLNMIESGFPFLESLTLDDMTSWKSESFHFTCASIKRLTLKSCYRILTDVQVHAPKLQFFWFDGTALPTLLFPVSSTLFKQIISLNPKLPVDVYFFLKMREALTLTRKCDIYITTYNYTTMLPLEIDMDDLRTRLLMFPPAMNVQHLWFGTVNDECLWERSPFFDAFFEICHPKYVYAKPDMHLRHNNHFCRVMLREVLEKKTGTGTPYWPHYLEHVRIRRDRYQKWETLTNSHRSLLASSVYMNFNLKWR</sequence>
<dbReference type="Gene3D" id="3.80.10.10">
    <property type="entry name" value="Ribonuclease Inhibitor"/>
    <property type="match status" value="1"/>
</dbReference>
<keyword evidence="3" id="KW-1185">Reference proteome</keyword>
<dbReference type="InterPro" id="IPR032675">
    <property type="entry name" value="LRR_dom_sf"/>
</dbReference>
<name>A0AAU9P6Q8_9ASTR</name>
<proteinExistence type="predicted"/>
<dbReference type="Proteomes" id="UP001157418">
    <property type="component" value="Unassembled WGS sequence"/>
</dbReference>
<comment type="caution">
    <text evidence="2">The sequence shown here is derived from an EMBL/GenBank/DDBJ whole genome shotgun (WGS) entry which is preliminary data.</text>
</comment>
<dbReference type="PANTHER" id="PTHR31639:SF42">
    <property type="entry name" value="OS02G0160200 PROTEIN"/>
    <property type="match status" value="1"/>
</dbReference>